<organism evidence="2 3">
    <name type="scientific">Pararhodobacter marinus</name>
    <dbReference type="NCBI Taxonomy" id="2184063"/>
    <lineage>
        <taxon>Bacteria</taxon>
        <taxon>Pseudomonadati</taxon>
        <taxon>Pseudomonadota</taxon>
        <taxon>Alphaproteobacteria</taxon>
        <taxon>Rhodobacterales</taxon>
        <taxon>Paracoccaceae</taxon>
        <taxon>Pararhodobacter</taxon>
    </lineage>
</organism>
<dbReference type="Proteomes" id="UP000244940">
    <property type="component" value="Unassembled WGS sequence"/>
</dbReference>
<proteinExistence type="predicted"/>
<protein>
    <submittedName>
        <fullName evidence="2">Uncharacterized protein</fullName>
    </submittedName>
</protein>
<name>A0A2U2CJ75_9RHOB</name>
<feature type="compositionally biased region" description="Basic and acidic residues" evidence="1">
    <location>
        <begin position="11"/>
        <end position="23"/>
    </location>
</feature>
<gene>
    <name evidence="2" type="ORF">C4N9_01595</name>
</gene>
<evidence type="ECO:0000256" key="1">
    <source>
        <dbReference type="SAM" id="MobiDB-lite"/>
    </source>
</evidence>
<accession>A0A2U2CJ75</accession>
<sequence length="59" mass="6470">MGATTKQPGRIGDEAETGRDTPEVRVAGRKQMSNPPRHWTPTDEESDESFPASDPPANY</sequence>
<comment type="caution">
    <text evidence="2">The sequence shown here is derived from an EMBL/GenBank/DDBJ whole genome shotgun (WGS) entry which is preliminary data.</text>
</comment>
<dbReference type="OrthoDB" id="7873635at2"/>
<keyword evidence="3" id="KW-1185">Reference proteome</keyword>
<dbReference type="AlphaFoldDB" id="A0A2U2CJ75"/>
<dbReference type="EMBL" id="QEYD01000001">
    <property type="protein sequence ID" value="PWE31945.1"/>
    <property type="molecule type" value="Genomic_DNA"/>
</dbReference>
<evidence type="ECO:0000313" key="2">
    <source>
        <dbReference type="EMBL" id="PWE31945.1"/>
    </source>
</evidence>
<reference evidence="2 3" key="1">
    <citation type="submission" date="2018-05" db="EMBL/GenBank/DDBJ databases">
        <title>Pararhodobacter marina sp. nov., isolated from deep-sea water of the Indian Ocean.</title>
        <authorList>
            <person name="Lai Q.Sr."/>
            <person name="Liu X."/>
            <person name="Shao Z."/>
        </authorList>
    </citation>
    <scope>NUCLEOTIDE SEQUENCE [LARGE SCALE GENOMIC DNA]</scope>
    <source>
        <strain evidence="2 3">CIC4N-9</strain>
    </source>
</reference>
<feature type="region of interest" description="Disordered" evidence="1">
    <location>
        <begin position="1"/>
        <end position="59"/>
    </location>
</feature>
<evidence type="ECO:0000313" key="3">
    <source>
        <dbReference type="Proteomes" id="UP000244940"/>
    </source>
</evidence>